<reference evidence="6" key="2">
    <citation type="submission" date="2020-05" db="UniProtKB">
        <authorList>
            <consortium name="EnsemblMetazoa"/>
        </authorList>
    </citation>
    <scope>IDENTIFICATION</scope>
</reference>
<dbReference type="InterPro" id="IPR035914">
    <property type="entry name" value="Sperma_CUB_dom_sf"/>
</dbReference>
<keyword evidence="7" id="KW-1185">Reference proteome</keyword>
<dbReference type="CDD" id="cd00041">
    <property type="entry name" value="CUB"/>
    <property type="match status" value="1"/>
</dbReference>
<dbReference type="EnsemblMetazoa" id="ASIC006945-RA">
    <property type="protein sequence ID" value="ASIC006945-PA"/>
    <property type="gene ID" value="ASIC006945"/>
</dbReference>
<evidence type="ECO:0000256" key="3">
    <source>
        <dbReference type="SAM" id="Phobius"/>
    </source>
</evidence>
<dbReference type="VEuPathDB" id="VectorBase:ASIS009287"/>
<name>A0A084VNA9_ANOSI</name>
<dbReference type="EMBL" id="KE524984">
    <property type="protein sequence ID" value="KFB39453.1"/>
    <property type="molecule type" value="Genomic_DNA"/>
</dbReference>
<evidence type="ECO:0000256" key="2">
    <source>
        <dbReference type="SAM" id="MobiDB-lite"/>
    </source>
</evidence>
<keyword evidence="3" id="KW-1133">Transmembrane helix</keyword>
<organism evidence="5">
    <name type="scientific">Anopheles sinensis</name>
    <name type="common">Mosquito</name>
    <dbReference type="NCBI Taxonomy" id="74873"/>
    <lineage>
        <taxon>Eukaryota</taxon>
        <taxon>Metazoa</taxon>
        <taxon>Ecdysozoa</taxon>
        <taxon>Arthropoda</taxon>
        <taxon>Hexapoda</taxon>
        <taxon>Insecta</taxon>
        <taxon>Pterygota</taxon>
        <taxon>Neoptera</taxon>
        <taxon>Endopterygota</taxon>
        <taxon>Diptera</taxon>
        <taxon>Nematocera</taxon>
        <taxon>Culicoidea</taxon>
        <taxon>Culicidae</taxon>
        <taxon>Anophelinae</taxon>
        <taxon>Anopheles</taxon>
    </lineage>
</organism>
<sequence length="722" mass="81050">MFKQRWRDTLVVINILSLAVLLFASNNAVQAQEQPNVEDLPDVPSVVNDKAADRSLLDDYVNCPPDDAIDGAQGEPTIPDSVTSSSGDAIVKENVDIPSEGEDKGPSDVTGKKFDNYPPLIKVRDNRVLKAGIGMRPGPFDEPKIIDDQHDIELQDVTDSVTLDDVRRVFVNVADDNVEGSGGEEPQKEPEVVTETREEILIHVSQQKPLRIVGPKDAVQESDVEEQGPLKHLNAKTLYDLWEGETREQGVRKYFENHPEEIILTSPEYPNPYPLEWNEMKNLSVDGGRGVQITIHDLDLNPTTDFLYIRAGNIEDVEEKGPVLTGTYTEPIRFLIPQTTYFTIHFVAQQDPDSEQKHRGFRLSYAPFGEMVSPTTPTTTEIIVPQEELQWTTKEIVMTPAMMELKSTWSEIKEALSNASNMYIESRNLSYMPSRPFDVKLLARKCPDTWRNHENCVSLEFAVPLRPIFYEPSYDDDGLDLGFGNKFLQKGFISISTTEATEPQYELDVAHLDEMWAEFGQMAVQRAGYDGYIMPESGRILLTWIGISLAIVGTFLFVLYMIWKIDIFKDYRRISRTSHAVAPDDDKNELKKKEFDISMFPSPHQVVPTFFPTGDPYGPDAEAQYAYDNTTMSQWPEDFSESKYPETSFGGGPPQRLSQQRTTGPARPYEPVSPMDLSTAPIDFNDSPRMPRSSAGNRGNPFLSPPGGGPRTSTGNPPPGLR</sequence>
<gene>
    <name evidence="5" type="ORF">ZHAS_00006945</name>
</gene>
<evidence type="ECO:0000313" key="5">
    <source>
        <dbReference type="EMBL" id="KFB39453.1"/>
    </source>
</evidence>
<proteinExistence type="predicted"/>
<feature type="chain" id="PRO_5001783605" evidence="4">
    <location>
        <begin position="32"/>
        <end position="722"/>
    </location>
</feature>
<feature type="region of interest" description="Disordered" evidence="2">
    <location>
        <begin position="636"/>
        <end position="722"/>
    </location>
</feature>
<dbReference type="Proteomes" id="UP000030765">
    <property type="component" value="Unassembled WGS sequence"/>
</dbReference>
<dbReference type="AlphaFoldDB" id="A0A084VNA9"/>
<dbReference type="InterPro" id="IPR000859">
    <property type="entry name" value="CUB_dom"/>
</dbReference>
<dbReference type="Gene3D" id="2.60.120.290">
    <property type="entry name" value="Spermadhesin, CUB domain"/>
    <property type="match status" value="1"/>
</dbReference>
<feature type="signal peptide" evidence="4">
    <location>
        <begin position="1"/>
        <end position="31"/>
    </location>
</feature>
<keyword evidence="1" id="KW-1015">Disulfide bond</keyword>
<evidence type="ECO:0000256" key="1">
    <source>
        <dbReference type="ARBA" id="ARBA00023157"/>
    </source>
</evidence>
<evidence type="ECO:0000313" key="6">
    <source>
        <dbReference type="EnsemblMetazoa" id="ASIC006945-PA"/>
    </source>
</evidence>
<dbReference type="OMA" id="IWKIDIF"/>
<evidence type="ECO:0000256" key="4">
    <source>
        <dbReference type="SAM" id="SignalP"/>
    </source>
</evidence>
<evidence type="ECO:0000313" key="7">
    <source>
        <dbReference type="Proteomes" id="UP000030765"/>
    </source>
</evidence>
<keyword evidence="4" id="KW-0732">Signal</keyword>
<reference evidence="5 7" key="1">
    <citation type="journal article" date="2014" name="BMC Genomics">
        <title>Genome sequence of Anopheles sinensis provides insight into genetics basis of mosquito competence for malaria parasites.</title>
        <authorList>
            <person name="Zhou D."/>
            <person name="Zhang D."/>
            <person name="Ding G."/>
            <person name="Shi L."/>
            <person name="Hou Q."/>
            <person name="Ye Y."/>
            <person name="Xu Y."/>
            <person name="Zhou H."/>
            <person name="Xiong C."/>
            <person name="Li S."/>
            <person name="Yu J."/>
            <person name="Hong S."/>
            <person name="Yu X."/>
            <person name="Zou P."/>
            <person name="Chen C."/>
            <person name="Chang X."/>
            <person name="Wang W."/>
            <person name="Lv Y."/>
            <person name="Sun Y."/>
            <person name="Ma L."/>
            <person name="Shen B."/>
            <person name="Zhu C."/>
        </authorList>
    </citation>
    <scope>NUCLEOTIDE SEQUENCE [LARGE SCALE GENOMIC DNA]</scope>
</reference>
<feature type="transmembrane region" description="Helical" evidence="3">
    <location>
        <begin position="541"/>
        <end position="563"/>
    </location>
</feature>
<keyword evidence="3" id="KW-0812">Transmembrane</keyword>
<dbReference type="OrthoDB" id="6128690at2759"/>
<keyword evidence="3" id="KW-0472">Membrane</keyword>
<accession>A0A084VNA9</accession>
<protein>
    <submittedName>
        <fullName evidence="5">AGAP008065-PA-like protein</fullName>
    </submittedName>
</protein>
<dbReference type="SUPFAM" id="SSF49854">
    <property type="entry name" value="Spermadhesin, CUB domain"/>
    <property type="match status" value="1"/>
</dbReference>
<feature type="region of interest" description="Disordered" evidence="2">
    <location>
        <begin position="68"/>
        <end position="89"/>
    </location>
</feature>
<dbReference type="STRING" id="74873.A0A084VNA9"/>
<dbReference type="VEuPathDB" id="VectorBase:ASIC006945"/>
<dbReference type="EMBL" id="ATLV01014734">
    <property type="status" value="NOT_ANNOTATED_CDS"/>
    <property type="molecule type" value="Genomic_DNA"/>
</dbReference>